<comment type="caution">
    <text evidence="4">The sequence shown here is derived from an EMBL/GenBank/DDBJ whole genome shotgun (WGS) entry which is preliminary data.</text>
</comment>
<keyword evidence="2" id="KW-0812">Transmembrane</keyword>
<evidence type="ECO:0000256" key="2">
    <source>
        <dbReference type="SAM" id="Phobius"/>
    </source>
</evidence>
<evidence type="ECO:0000256" key="1">
    <source>
        <dbReference type="SAM" id="MobiDB-lite"/>
    </source>
</evidence>
<protein>
    <recommendedName>
        <fullName evidence="3">DUF5667 domain-containing protein</fullName>
    </recommendedName>
</protein>
<dbReference type="EMBL" id="MASU01000002">
    <property type="protein sequence ID" value="PXY37771.1"/>
    <property type="molecule type" value="Genomic_DNA"/>
</dbReference>
<dbReference type="RefSeq" id="WP_110334647.1">
    <property type="nucleotide sequence ID" value="NZ_JBHVKT010000011.1"/>
</dbReference>
<keyword evidence="5" id="KW-1185">Reference proteome</keyword>
<keyword evidence="2" id="KW-0472">Membrane</keyword>
<dbReference type="InterPro" id="IPR043725">
    <property type="entry name" value="DUF5667"/>
</dbReference>
<feature type="compositionally biased region" description="Pro residues" evidence="1">
    <location>
        <begin position="272"/>
        <end position="286"/>
    </location>
</feature>
<dbReference type="OrthoDB" id="3402808at2"/>
<dbReference type="Proteomes" id="UP000247892">
    <property type="component" value="Unassembled WGS sequence"/>
</dbReference>
<name>A0A318LVE4_9PSEU</name>
<accession>A0A318LVE4</accession>
<feature type="region of interest" description="Disordered" evidence="1">
    <location>
        <begin position="261"/>
        <end position="359"/>
    </location>
</feature>
<dbReference type="Pfam" id="PF18915">
    <property type="entry name" value="DUF5667"/>
    <property type="match status" value="1"/>
</dbReference>
<feature type="compositionally biased region" description="Pro residues" evidence="1">
    <location>
        <begin position="323"/>
        <end position="342"/>
    </location>
</feature>
<proteinExistence type="predicted"/>
<keyword evidence="2" id="KW-1133">Transmembrane helix</keyword>
<dbReference type="AlphaFoldDB" id="A0A318LVE4"/>
<feature type="transmembrane region" description="Helical" evidence="2">
    <location>
        <begin position="74"/>
        <end position="96"/>
    </location>
</feature>
<reference evidence="4 5" key="1">
    <citation type="submission" date="2016-07" db="EMBL/GenBank/DDBJ databases">
        <title>Draft genome sequence of Prauserella sp. YIM 121212, isolated from alkaline soil.</title>
        <authorList>
            <person name="Ruckert C."/>
            <person name="Albersmeier A."/>
            <person name="Jiang C.-L."/>
            <person name="Jiang Y."/>
            <person name="Kalinowski J."/>
            <person name="Schneider O."/>
            <person name="Winkler A."/>
            <person name="Zotchev S.B."/>
        </authorList>
    </citation>
    <scope>NUCLEOTIDE SEQUENCE [LARGE SCALE GENOMIC DNA]</scope>
    <source>
        <strain evidence="4 5">YIM 121212</strain>
    </source>
</reference>
<gene>
    <name evidence="4" type="ORF">BA062_03915</name>
</gene>
<evidence type="ECO:0000259" key="3">
    <source>
        <dbReference type="Pfam" id="PF18915"/>
    </source>
</evidence>
<feature type="domain" description="DUF5667" evidence="3">
    <location>
        <begin position="99"/>
        <end position="154"/>
    </location>
</feature>
<sequence length="359" mass="38393">MWRPPWPRQGRGEHERFARAVEHGHGPEFSDELAVVAALRRLGADTAPDDEARTRIAGRIEDARQRPPRRRPRTVPVVAAAMALLFALSGLGLLLADDALPGEPLYDLKRLRETAVLELTFDDEARALTHLEYAARRIDELTVLVERGRFDEHAYATGMADFTGDTRAGVLQLTALATSSDGRQLEPLGDWAERQSSRLAALHRVLPANATDATEPVELLARVRQRVTALSDRMGCYQITSGEFDELGALPATGTCGLPESLRAGEYRRPGTIPPPAYEPPEPPAVQPLTSAGTSTPEPVLTPSPTPPPPTPAPTPSETAVPAPIPAPTGPRLPDSSPPPAPVVSIPPLLPGLPGVSIG</sequence>
<evidence type="ECO:0000313" key="4">
    <source>
        <dbReference type="EMBL" id="PXY37771.1"/>
    </source>
</evidence>
<organism evidence="4 5">
    <name type="scientific">Prauserella flavalba</name>
    <dbReference type="NCBI Taxonomy" id="1477506"/>
    <lineage>
        <taxon>Bacteria</taxon>
        <taxon>Bacillati</taxon>
        <taxon>Actinomycetota</taxon>
        <taxon>Actinomycetes</taxon>
        <taxon>Pseudonocardiales</taxon>
        <taxon>Pseudonocardiaceae</taxon>
        <taxon>Prauserella</taxon>
    </lineage>
</organism>
<evidence type="ECO:0000313" key="5">
    <source>
        <dbReference type="Proteomes" id="UP000247892"/>
    </source>
</evidence>
<feature type="compositionally biased region" description="Pro residues" evidence="1">
    <location>
        <begin position="300"/>
        <end position="315"/>
    </location>
</feature>